<dbReference type="PROSITE" id="PS51704">
    <property type="entry name" value="GP_PDE"/>
    <property type="match status" value="1"/>
</dbReference>
<sequence>MNDCPVNGKFLVVVGVLAMVFCSKCVLAHQQELPLRGLCAHRGAMGTFPENTLPAFAEAIRLGAEMIEFDVQLTKDGSLVVMHDATVDRTTNGSGKVSDLTLEQIRSLDAGSWMGERFKGIQVPELHEVLAIMPRDIWLNIHLKGGEELGRRVAQVVLASSRVHQAVLAVEEAARLGAREISTELLICNMERQGGGWDYVNSTIEMGADFIQLRGAVSPDFAAYAKRLKLHGIKINYFGTDDPGVVKNLWTMGIDFPLVNDLYSVVNGLAVAD</sequence>
<accession>R7ZQQ5</accession>
<protein>
    <submittedName>
        <fullName evidence="2">Glycerophosphoryl diester phosphodiesterase</fullName>
        <ecNumber evidence="2">3.1.4.46</ecNumber>
    </submittedName>
</protein>
<dbReference type="PATRIC" id="fig|1288963.3.peg.2894"/>
<keyword evidence="2" id="KW-0378">Hydrolase</keyword>
<evidence type="ECO:0000313" key="3">
    <source>
        <dbReference type="Proteomes" id="UP000013909"/>
    </source>
</evidence>
<keyword evidence="3" id="KW-1185">Reference proteome</keyword>
<dbReference type="EC" id="3.1.4.46" evidence="2"/>
<dbReference type="AlphaFoldDB" id="R7ZQQ5"/>
<comment type="caution">
    <text evidence="2">The sequence shown here is derived from an EMBL/GenBank/DDBJ whole genome shotgun (WGS) entry which is preliminary data.</text>
</comment>
<dbReference type="PANTHER" id="PTHR46211">
    <property type="entry name" value="GLYCEROPHOSPHORYL DIESTER PHOSPHODIESTERASE"/>
    <property type="match status" value="1"/>
</dbReference>
<dbReference type="RefSeq" id="WP_010855040.1">
    <property type="nucleotide sequence ID" value="NZ_AQHR01000085.1"/>
</dbReference>
<dbReference type="Proteomes" id="UP000013909">
    <property type="component" value="Unassembled WGS sequence"/>
</dbReference>
<reference evidence="2 3" key="1">
    <citation type="submission" date="2013-02" db="EMBL/GenBank/DDBJ databases">
        <title>A novel strain isolated from Lonar lake, Maharashtra, India.</title>
        <authorList>
            <person name="Singh A."/>
        </authorList>
    </citation>
    <scope>NUCLEOTIDE SEQUENCE [LARGE SCALE GENOMIC DNA]</scope>
    <source>
        <strain evidence="2 3">AK24</strain>
    </source>
</reference>
<dbReference type="Gene3D" id="3.20.20.190">
    <property type="entry name" value="Phosphatidylinositol (PI) phosphodiesterase"/>
    <property type="match status" value="1"/>
</dbReference>
<dbReference type="InterPro" id="IPR030395">
    <property type="entry name" value="GP_PDE_dom"/>
</dbReference>
<dbReference type="EMBL" id="AQHR01000085">
    <property type="protein sequence ID" value="EON76456.1"/>
    <property type="molecule type" value="Genomic_DNA"/>
</dbReference>
<dbReference type="Pfam" id="PF03009">
    <property type="entry name" value="GDPD"/>
    <property type="match status" value="1"/>
</dbReference>
<organism evidence="2 3">
    <name type="scientific">Lunatimonas lonarensis</name>
    <dbReference type="NCBI Taxonomy" id="1232681"/>
    <lineage>
        <taxon>Bacteria</taxon>
        <taxon>Pseudomonadati</taxon>
        <taxon>Bacteroidota</taxon>
        <taxon>Cytophagia</taxon>
        <taxon>Cytophagales</taxon>
        <taxon>Cyclobacteriaceae</taxon>
    </lineage>
</organism>
<gene>
    <name evidence="2" type="ORF">ADIS_2906</name>
</gene>
<dbReference type="PANTHER" id="PTHR46211:SF1">
    <property type="entry name" value="GLYCEROPHOSPHODIESTER PHOSPHODIESTERASE, CYTOPLASMIC"/>
    <property type="match status" value="1"/>
</dbReference>
<dbReference type="SUPFAM" id="SSF51695">
    <property type="entry name" value="PLC-like phosphodiesterases"/>
    <property type="match status" value="1"/>
</dbReference>
<evidence type="ECO:0000259" key="1">
    <source>
        <dbReference type="PROSITE" id="PS51704"/>
    </source>
</evidence>
<proteinExistence type="predicted"/>
<name>R7ZQQ5_9BACT</name>
<dbReference type="InterPro" id="IPR017946">
    <property type="entry name" value="PLC-like_Pdiesterase_TIM-brl"/>
</dbReference>
<feature type="domain" description="GP-PDE" evidence="1">
    <location>
        <begin position="36"/>
        <end position="269"/>
    </location>
</feature>
<dbReference type="GO" id="GO:0008889">
    <property type="term" value="F:glycerophosphodiester phosphodiesterase activity"/>
    <property type="evidence" value="ECO:0007669"/>
    <property type="project" value="UniProtKB-EC"/>
</dbReference>
<evidence type="ECO:0000313" key="2">
    <source>
        <dbReference type="EMBL" id="EON76456.1"/>
    </source>
</evidence>
<dbReference type="GO" id="GO:0006629">
    <property type="term" value="P:lipid metabolic process"/>
    <property type="evidence" value="ECO:0007669"/>
    <property type="project" value="InterPro"/>
</dbReference>
<dbReference type="STRING" id="1232681.ADIS_2906"/>